<comment type="catalytic activity">
    <reaction evidence="12">
        <text>(R)-S-lactoylglutathione = methylglyoxal + glutathione</text>
        <dbReference type="Rhea" id="RHEA:19069"/>
        <dbReference type="ChEBI" id="CHEBI:17158"/>
        <dbReference type="ChEBI" id="CHEBI:57474"/>
        <dbReference type="ChEBI" id="CHEBI:57925"/>
        <dbReference type="EC" id="4.4.1.5"/>
    </reaction>
</comment>
<reference evidence="14 15" key="1">
    <citation type="submission" date="2021-11" db="EMBL/GenBank/DDBJ databases">
        <authorList>
            <person name="Lee D.-H."/>
            <person name="Kim S.-B."/>
        </authorList>
    </citation>
    <scope>NUCLEOTIDE SEQUENCE [LARGE SCALE GENOMIC DNA]</scope>
    <source>
        <strain evidence="14 15">KCTC 52223</strain>
    </source>
</reference>
<evidence type="ECO:0000256" key="9">
    <source>
        <dbReference type="ARBA" id="ARBA00030892"/>
    </source>
</evidence>
<evidence type="ECO:0000313" key="14">
    <source>
        <dbReference type="EMBL" id="MCC8427496.1"/>
    </source>
</evidence>
<feature type="domain" description="VOC" evidence="13">
    <location>
        <begin position="8"/>
        <end position="133"/>
    </location>
</feature>
<evidence type="ECO:0000256" key="4">
    <source>
        <dbReference type="ARBA" id="ARBA00012081"/>
    </source>
</evidence>
<evidence type="ECO:0000259" key="13">
    <source>
        <dbReference type="PROSITE" id="PS51819"/>
    </source>
</evidence>
<dbReference type="Gene3D" id="3.10.180.10">
    <property type="entry name" value="2,3-Dihydroxybiphenyl 1,2-Dioxygenase, domain 1"/>
    <property type="match status" value="1"/>
</dbReference>
<evidence type="ECO:0000256" key="11">
    <source>
        <dbReference type="ARBA" id="ARBA00033298"/>
    </source>
</evidence>
<dbReference type="InterPro" id="IPR037523">
    <property type="entry name" value="VOC_core"/>
</dbReference>
<dbReference type="InterPro" id="IPR004360">
    <property type="entry name" value="Glyas_Fos-R_dOase_dom"/>
</dbReference>
<dbReference type="InterPro" id="IPR029068">
    <property type="entry name" value="Glyas_Bleomycin-R_OHBP_Dase"/>
</dbReference>
<dbReference type="PROSITE" id="PS00934">
    <property type="entry name" value="GLYOXALASE_I_1"/>
    <property type="match status" value="1"/>
</dbReference>
<evidence type="ECO:0000256" key="1">
    <source>
        <dbReference type="ARBA" id="ARBA00001967"/>
    </source>
</evidence>
<dbReference type="Pfam" id="PF00903">
    <property type="entry name" value="Glyoxalase"/>
    <property type="match status" value="1"/>
</dbReference>
<evidence type="ECO:0000256" key="6">
    <source>
        <dbReference type="ARBA" id="ARBA00023239"/>
    </source>
</evidence>
<evidence type="ECO:0000256" key="2">
    <source>
        <dbReference type="ARBA" id="ARBA00005008"/>
    </source>
</evidence>
<evidence type="ECO:0000256" key="12">
    <source>
        <dbReference type="ARBA" id="ARBA00048273"/>
    </source>
</evidence>
<dbReference type="PROSITE" id="PS51819">
    <property type="entry name" value="VOC"/>
    <property type="match status" value="1"/>
</dbReference>
<name>A0ABS8KN40_9HYPH</name>
<dbReference type="PANTHER" id="PTHR46036:SF5">
    <property type="entry name" value="LACTOYLGLUTATHIONE LYASE"/>
    <property type="match status" value="1"/>
</dbReference>
<protein>
    <recommendedName>
        <fullName evidence="4">lactoylglutathione lyase</fullName>
        <ecNumber evidence="4">4.4.1.5</ecNumber>
    </recommendedName>
    <alternativeName>
        <fullName evidence="9">Aldoketomutase</fullName>
    </alternativeName>
    <alternativeName>
        <fullName evidence="8">Glyoxalase I</fullName>
    </alternativeName>
    <alternativeName>
        <fullName evidence="7">Ketone-aldehyde mutase</fullName>
    </alternativeName>
    <alternativeName>
        <fullName evidence="10">Methylglyoxalase</fullName>
    </alternativeName>
    <alternativeName>
        <fullName evidence="11">S-D-lactoylglutathione methylglyoxal lyase</fullName>
    </alternativeName>
</protein>
<evidence type="ECO:0000256" key="10">
    <source>
        <dbReference type="ARBA" id="ARBA00032460"/>
    </source>
</evidence>
<keyword evidence="5" id="KW-0479">Metal-binding</keyword>
<comment type="similarity">
    <text evidence="3">Belongs to the glyoxalase I family.</text>
</comment>
<gene>
    <name evidence="14" type="primary">gloA</name>
    <name evidence="14" type="ORF">LJ725_00855</name>
</gene>
<dbReference type="NCBIfam" id="TIGR00068">
    <property type="entry name" value="glyox_I"/>
    <property type="match status" value="1"/>
</dbReference>
<dbReference type="CDD" id="cd16358">
    <property type="entry name" value="GlxI_Ni"/>
    <property type="match status" value="1"/>
</dbReference>
<evidence type="ECO:0000256" key="5">
    <source>
        <dbReference type="ARBA" id="ARBA00022723"/>
    </source>
</evidence>
<comment type="pathway">
    <text evidence="2">Secondary metabolite metabolism; methylglyoxal degradation; (R)-lactate from methylglyoxal: step 1/2.</text>
</comment>
<dbReference type="InterPro" id="IPR018146">
    <property type="entry name" value="Glyoxalase_1_CS"/>
</dbReference>
<organism evidence="14 15">
    <name type="scientific">Reyranella aquatilis</name>
    <dbReference type="NCBI Taxonomy" id="2035356"/>
    <lineage>
        <taxon>Bacteria</taxon>
        <taxon>Pseudomonadati</taxon>
        <taxon>Pseudomonadota</taxon>
        <taxon>Alphaproteobacteria</taxon>
        <taxon>Hyphomicrobiales</taxon>
        <taxon>Reyranellaceae</taxon>
        <taxon>Reyranella</taxon>
    </lineage>
</organism>
<comment type="caution">
    <text evidence="14">The sequence shown here is derived from an EMBL/GenBank/DDBJ whole genome shotgun (WGS) entry which is preliminary data.</text>
</comment>
<dbReference type="EMBL" id="JAJISD010000001">
    <property type="protein sequence ID" value="MCC8427496.1"/>
    <property type="molecule type" value="Genomic_DNA"/>
</dbReference>
<dbReference type="Proteomes" id="UP001198862">
    <property type="component" value="Unassembled WGS sequence"/>
</dbReference>
<keyword evidence="15" id="KW-1185">Reference proteome</keyword>
<comment type="cofactor">
    <cofactor evidence="1">
        <name>Ni(2+)</name>
        <dbReference type="ChEBI" id="CHEBI:49786"/>
    </cofactor>
</comment>
<dbReference type="InterPro" id="IPR004361">
    <property type="entry name" value="Glyoxalase_1"/>
</dbReference>
<keyword evidence="6 14" id="KW-0456">Lyase</keyword>
<dbReference type="PANTHER" id="PTHR46036">
    <property type="entry name" value="LACTOYLGLUTATHIONE LYASE"/>
    <property type="match status" value="1"/>
</dbReference>
<evidence type="ECO:0000256" key="8">
    <source>
        <dbReference type="ARBA" id="ARBA00030537"/>
    </source>
</evidence>
<dbReference type="EC" id="4.4.1.5" evidence="4"/>
<evidence type="ECO:0000256" key="7">
    <source>
        <dbReference type="ARBA" id="ARBA00030291"/>
    </source>
</evidence>
<evidence type="ECO:0000313" key="15">
    <source>
        <dbReference type="Proteomes" id="UP001198862"/>
    </source>
</evidence>
<dbReference type="SUPFAM" id="SSF54593">
    <property type="entry name" value="Glyoxalase/Bleomycin resistance protein/Dihydroxybiphenyl dioxygenase"/>
    <property type="match status" value="1"/>
</dbReference>
<dbReference type="GO" id="GO:0004462">
    <property type="term" value="F:lactoylglutathione lyase activity"/>
    <property type="evidence" value="ECO:0007669"/>
    <property type="project" value="UniProtKB-EC"/>
</dbReference>
<evidence type="ECO:0000256" key="3">
    <source>
        <dbReference type="ARBA" id="ARBA00010363"/>
    </source>
</evidence>
<accession>A0ABS8KN40</accession>
<sequence length="135" mass="15088">MPEAANYRMLHTMIRVRDLDKSLAFYTGPMGMKLLRKRDVPDGKYSLAFVGYGDEPEHCVVELTYNWDQEKPYELGTGFGHLAIGVPDAYKLCEEVTKAGGKVTRPAGPVKFGTTVIAFVEDPDGYKIELIERKG</sequence>
<proteinExistence type="inferred from homology"/>